<feature type="compositionally biased region" description="Polar residues" evidence="6">
    <location>
        <begin position="190"/>
        <end position="199"/>
    </location>
</feature>
<evidence type="ECO:0000313" key="9">
    <source>
        <dbReference type="Proteomes" id="UP000184383"/>
    </source>
</evidence>
<dbReference type="GO" id="GO:0043565">
    <property type="term" value="F:sequence-specific DNA binding"/>
    <property type="evidence" value="ECO:0007669"/>
    <property type="project" value="TreeGrafter"/>
</dbReference>
<reference evidence="9" key="1">
    <citation type="journal article" date="2017" name="Genome Biol.">
        <title>Comparative genomics reveals high biological diversity and specific adaptations in the industrially and medically important fungal genus Aspergillus.</title>
        <authorList>
            <person name="de Vries R.P."/>
            <person name="Riley R."/>
            <person name="Wiebenga A."/>
            <person name="Aguilar-Osorio G."/>
            <person name="Amillis S."/>
            <person name="Uchima C.A."/>
            <person name="Anderluh G."/>
            <person name="Asadollahi M."/>
            <person name="Askin M."/>
            <person name="Barry K."/>
            <person name="Battaglia E."/>
            <person name="Bayram O."/>
            <person name="Benocci T."/>
            <person name="Braus-Stromeyer S.A."/>
            <person name="Caldana C."/>
            <person name="Canovas D."/>
            <person name="Cerqueira G.C."/>
            <person name="Chen F."/>
            <person name="Chen W."/>
            <person name="Choi C."/>
            <person name="Clum A."/>
            <person name="Dos Santos R.A."/>
            <person name="Damasio A.R."/>
            <person name="Diallinas G."/>
            <person name="Emri T."/>
            <person name="Fekete E."/>
            <person name="Flipphi M."/>
            <person name="Freyberg S."/>
            <person name="Gallo A."/>
            <person name="Gournas C."/>
            <person name="Habgood R."/>
            <person name="Hainaut M."/>
            <person name="Harispe M.L."/>
            <person name="Henrissat B."/>
            <person name="Hilden K.S."/>
            <person name="Hope R."/>
            <person name="Hossain A."/>
            <person name="Karabika E."/>
            <person name="Karaffa L."/>
            <person name="Karanyi Z."/>
            <person name="Krasevec N."/>
            <person name="Kuo A."/>
            <person name="Kusch H."/>
            <person name="LaButti K."/>
            <person name="Lagendijk E.L."/>
            <person name="Lapidus A."/>
            <person name="Levasseur A."/>
            <person name="Lindquist E."/>
            <person name="Lipzen A."/>
            <person name="Logrieco A.F."/>
            <person name="MacCabe A."/>
            <person name="Maekelae M.R."/>
            <person name="Malavazi I."/>
            <person name="Melin P."/>
            <person name="Meyer V."/>
            <person name="Mielnichuk N."/>
            <person name="Miskei M."/>
            <person name="Molnar A.P."/>
            <person name="Mule G."/>
            <person name="Ngan C.Y."/>
            <person name="Orejas M."/>
            <person name="Orosz E."/>
            <person name="Ouedraogo J.P."/>
            <person name="Overkamp K.M."/>
            <person name="Park H.-S."/>
            <person name="Perrone G."/>
            <person name="Piumi F."/>
            <person name="Punt P.J."/>
            <person name="Ram A.F."/>
            <person name="Ramon A."/>
            <person name="Rauscher S."/>
            <person name="Record E."/>
            <person name="Riano-Pachon D.M."/>
            <person name="Robert V."/>
            <person name="Roehrig J."/>
            <person name="Ruller R."/>
            <person name="Salamov A."/>
            <person name="Salih N.S."/>
            <person name="Samson R.A."/>
            <person name="Sandor E."/>
            <person name="Sanguinetti M."/>
            <person name="Schuetze T."/>
            <person name="Sepcic K."/>
            <person name="Shelest E."/>
            <person name="Sherlock G."/>
            <person name="Sophianopoulou V."/>
            <person name="Squina F.M."/>
            <person name="Sun H."/>
            <person name="Susca A."/>
            <person name="Todd R.B."/>
            <person name="Tsang A."/>
            <person name="Unkles S.E."/>
            <person name="van de Wiele N."/>
            <person name="van Rossen-Uffink D."/>
            <person name="Oliveira J.V."/>
            <person name="Vesth T.C."/>
            <person name="Visser J."/>
            <person name="Yu J.-H."/>
            <person name="Zhou M."/>
            <person name="Andersen M.R."/>
            <person name="Archer D.B."/>
            <person name="Baker S.E."/>
            <person name="Benoit I."/>
            <person name="Brakhage A.A."/>
            <person name="Braus G.H."/>
            <person name="Fischer R."/>
            <person name="Frisvad J.C."/>
            <person name="Goldman G.H."/>
            <person name="Houbraken J."/>
            <person name="Oakley B."/>
            <person name="Pocsi I."/>
            <person name="Scazzocchio C."/>
            <person name="Seiboth B."/>
            <person name="vanKuyk P.A."/>
            <person name="Wortman J."/>
            <person name="Dyer P.S."/>
            <person name="Grigoriev I.V."/>
        </authorList>
    </citation>
    <scope>NUCLEOTIDE SEQUENCE [LARGE SCALE GENOMIC DNA]</scope>
    <source>
        <strain evidence="9">DTO 134E9</strain>
    </source>
</reference>
<accession>A0A1L9RUL8</accession>
<sequence>MPCTDQGWNPPLPPSIANASNDTTPVPSLKRHAACDECRKRKLKCSGESKGCSRCIKQSLACHYSIQKQMGRPPKKRMREDDDEDPLRVSGNDRWTDFDNNNQFTPFHVGTDPTTTTSEAFGLFPQVYCAPVRRQEANLLSADDEHNHSWQPDHLGMNLNPIPATSSPWPDFSSVSAATSNPFTMPASLQDMQSLPMTPSSNTDSTDSSNAQCTCLSYLYLCLSHLSSLAPFPISQHTICSLFIAAKTARDVIRCEACPKNFATGMQNVMFTGTLLNVVADAWLRVSKADAVELGKQAAPPSYVTFMAQKSHNPAESWAKWLRGTVRSAVIGGSTEQAGRVQCSDSPNLLSLIKEMEARQRKWHSGKDSHPLHRSPASDQSDGDSCSPSQEADERDLLCLRVVGSAREVIAKFKFEPSEYPDGVIS</sequence>
<feature type="compositionally biased region" description="Polar residues" evidence="6">
    <location>
        <begin position="17"/>
        <end position="26"/>
    </location>
</feature>
<feature type="region of interest" description="Disordered" evidence="6">
    <location>
        <begin position="68"/>
        <end position="98"/>
    </location>
</feature>
<dbReference type="InterPro" id="IPR051711">
    <property type="entry name" value="Stress_Response_Reg"/>
</dbReference>
<dbReference type="PROSITE" id="PS00463">
    <property type="entry name" value="ZN2_CY6_FUNGAL_1"/>
    <property type="match status" value="1"/>
</dbReference>
<dbReference type="OrthoDB" id="10261408at2759"/>
<dbReference type="SUPFAM" id="SSF57701">
    <property type="entry name" value="Zn2/Cys6 DNA-binding domain"/>
    <property type="match status" value="1"/>
</dbReference>
<keyword evidence="5" id="KW-0539">Nucleus</keyword>
<evidence type="ECO:0000256" key="1">
    <source>
        <dbReference type="ARBA" id="ARBA00004123"/>
    </source>
</evidence>
<dbReference type="Pfam" id="PF00172">
    <property type="entry name" value="Zn_clus"/>
    <property type="match status" value="1"/>
</dbReference>
<dbReference type="SMART" id="SM00066">
    <property type="entry name" value="GAL4"/>
    <property type="match status" value="1"/>
</dbReference>
<keyword evidence="9" id="KW-1185">Reference proteome</keyword>
<feature type="compositionally biased region" description="Basic and acidic residues" evidence="6">
    <location>
        <begin position="360"/>
        <end position="371"/>
    </location>
</feature>
<evidence type="ECO:0000256" key="4">
    <source>
        <dbReference type="ARBA" id="ARBA00023163"/>
    </source>
</evidence>
<dbReference type="GeneID" id="63749713"/>
<dbReference type="GO" id="GO:0005634">
    <property type="term" value="C:nucleus"/>
    <property type="evidence" value="ECO:0007669"/>
    <property type="project" value="UniProtKB-SubCell"/>
</dbReference>
<keyword evidence="2" id="KW-0805">Transcription regulation</keyword>
<feature type="region of interest" description="Disordered" evidence="6">
    <location>
        <begin position="1"/>
        <end position="26"/>
    </location>
</feature>
<feature type="region of interest" description="Disordered" evidence="6">
    <location>
        <begin position="360"/>
        <end position="393"/>
    </location>
</feature>
<protein>
    <recommendedName>
        <fullName evidence="7">Zn(2)-C6 fungal-type domain-containing protein</fullName>
    </recommendedName>
</protein>
<evidence type="ECO:0000256" key="5">
    <source>
        <dbReference type="ARBA" id="ARBA00023242"/>
    </source>
</evidence>
<organism evidence="8 9">
    <name type="scientific">Aspergillus wentii DTO 134E9</name>
    <dbReference type="NCBI Taxonomy" id="1073089"/>
    <lineage>
        <taxon>Eukaryota</taxon>
        <taxon>Fungi</taxon>
        <taxon>Dikarya</taxon>
        <taxon>Ascomycota</taxon>
        <taxon>Pezizomycotina</taxon>
        <taxon>Eurotiomycetes</taxon>
        <taxon>Eurotiomycetidae</taxon>
        <taxon>Eurotiales</taxon>
        <taxon>Aspergillaceae</taxon>
        <taxon>Aspergillus</taxon>
        <taxon>Aspergillus subgen. Cremei</taxon>
    </lineage>
</organism>
<dbReference type="CDD" id="cd00067">
    <property type="entry name" value="GAL4"/>
    <property type="match status" value="1"/>
</dbReference>
<evidence type="ECO:0000313" key="8">
    <source>
        <dbReference type="EMBL" id="OJJ38615.1"/>
    </source>
</evidence>
<name>A0A1L9RUL8_ASPWE</name>
<dbReference type="GO" id="GO:0008270">
    <property type="term" value="F:zinc ion binding"/>
    <property type="evidence" value="ECO:0007669"/>
    <property type="project" value="InterPro"/>
</dbReference>
<dbReference type="Proteomes" id="UP000184383">
    <property type="component" value="Unassembled WGS sequence"/>
</dbReference>
<keyword evidence="3" id="KW-0238">DNA-binding</keyword>
<evidence type="ECO:0000256" key="6">
    <source>
        <dbReference type="SAM" id="MobiDB-lite"/>
    </source>
</evidence>
<evidence type="ECO:0000256" key="3">
    <source>
        <dbReference type="ARBA" id="ARBA00023125"/>
    </source>
</evidence>
<comment type="subcellular location">
    <subcellularLocation>
        <location evidence="1">Nucleus</location>
    </subcellularLocation>
</comment>
<feature type="region of interest" description="Disordered" evidence="6">
    <location>
        <begin position="189"/>
        <end position="208"/>
    </location>
</feature>
<gene>
    <name evidence="8" type="ORF">ASPWEDRAFT_338013</name>
</gene>
<proteinExistence type="predicted"/>
<dbReference type="EMBL" id="KV878210">
    <property type="protein sequence ID" value="OJJ38615.1"/>
    <property type="molecule type" value="Genomic_DNA"/>
</dbReference>
<dbReference type="InterPro" id="IPR001138">
    <property type="entry name" value="Zn2Cys6_DnaBD"/>
</dbReference>
<evidence type="ECO:0000259" key="7">
    <source>
        <dbReference type="PROSITE" id="PS50048"/>
    </source>
</evidence>
<dbReference type="STRING" id="1073089.A0A1L9RUL8"/>
<dbReference type="VEuPathDB" id="FungiDB:ASPWEDRAFT_338013"/>
<dbReference type="InterPro" id="IPR036864">
    <property type="entry name" value="Zn2-C6_fun-type_DNA-bd_sf"/>
</dbReference>
<feature type="domain" description="Zn(2)-C6 fungal-type" evidence="7">
    <location>
        <begin position="34"/>
        <end position="64"/>
    </location>
</feature>
<dbReference type="Gene3D" id="4.10.240.10">
    <property type="entry name" value="Zn(2)-C6 fungal-type DNA-binding domain"/>
    <property type="match status" value="1"/>
</dbReference>
<feature type="compositionally biased region" description="Polar residues" evidence="6">
    <location>
        <begin position="377"/>
        <end position="390"/>
    </location>
</feature>
<dbReference type="PANTHER" id="PTHR47540">
    <property type="entry name" value="THIAMINE REPRESSIBLE GENES REGULATORY PROTEIN THI5"/>
    <property type="match status" value="1"/>
</dbReference>
<dbReference type="GO" id="GO:0045944">
    <property type="term" value="P:positive regulation of transcription by RNA polymerase II"/>
    <property type="evidence" value="ECO:0007669"/>
    <property type="project" value="TreeGrafter"/>
</dbReference>
<dbReference type="GO" id="GO:0000981">
    <property type="term" value="F:DNA-binding transcription factor activity, RNA polymerase II-specific"/>
    <property type="evidence" value="ECO:0007669"/>
    <property type="project" value="InterPro"/>
</dbReference>
<dbReference type="AlphaFoldDB" id="A0A1L9RUL8"/>
<keyword evidence="4" id="KW-0804">Transcription</keyword>
<dbReference type="PANTHER" id="PTHR47540:SF4">
    <property type="entry name" value="TRANSCRIPTION FACTOR RGLT"/>
    <property type="match status" value="1"/>
</dbReference>
<evidence type="ECO:0000256" key="2">
    <source>
        <dbReference type="ARBA" id="ARBA00023015"/>
    </source>
</evidence>
<dbReference type="RefSeq" id="XP_040692291.1">
    <property type="nucleotide sequence ID" value="XM_040833865.1"/>
</dbReference>
<dbReference type="PRINTS" id="PR00755">
    <property type="entry name" value="AFLATOXINBRP"/>
</dbReference>
<dbReference type="PROSITE" id="PS50048">
    <property type="entry name" value="ZN2_CY6_FUNGAL_2"/>
    <property type="match status" value="1"/>
</dbReference>